<feature type="chain" id="PRO_5019227241" evidence="2">
    <location>
        <begin position="30"/>
        <end position="521"/>
    </location>
</feature>
<keyword evidence="1" id="KW-0812">Transmembrane</keyword>
<evidence type="ECO:0000256" key="2">
    <source>
        <dbReference type="SAM" id="SignalP"/>
    </source>
</evidence>
<name>A0A445HL72_GLYSO</name>
<keyword evidence="1" id="KW-0472">Membrane</keyword>
<keyword evidence="2" id="KW-0732">Signal</keyword>
<feature type="transmembrane region" description="Helical" evidence="1">
    <location>
        <begin position="235"/>
        <end position="257"/>
    </location>
</feature>
<dbReference type="Proteomes" id="UP000289340">
    <property type="component" value="Chromosome 12"/>
</dbReference>
<feature type="transmembrane region" description="Helical" evidence="1">
    <location>
        <begin position="131"/>
        <end position="153"/>
    </location>
</feature>
<reference evidence="3 4" key="1">
    <citation type="submission" date="2018-09" db="EMBL/GenBank/DDBJ databases">
        <title>A high-quality reference genome of wild soybean provides a powerful tool to mine soybean genomes.</title>
        <authorList>
            <person name="Xie M."/>
            <person name="Chung C.Y.L."/>
            <person name="Li M.-W."/>
            <person name="Wong F.-L."/>
            <person name="Chan T.-F."/>
            <person name="Lam H.-M."/>
        </authorList>
    </citation>
    <scope>NUCLEOTIDE SEQUENCE [LARGE SCALE GENOMIC DNA]</scope>
    <source>
        <strain evidence="4">cv. W05</strain>
        <tissue evidence="3">Hypocotyl of etiolated seedlings</tissue>
    </source>
</reference>
<dbReference type="PANTHER" id="PTHR31414:SF18">
    <property type="entry name" value="TRANSMEMBRANE PROTEIN-RELATED"/>
    <property type="match status" value="1"/>
</dbReference>
<evidence type="ECO:0000313" key="4">
    <source>
        <dbReference type="Proteomes" id="UP000289340"/>
    </source>
</evidence>
<organism evidence="3 4">
    <name type="scientific">Glycine soja</name>
    <name type="common">Wild soybean</name>
    <dbReference type="NCBI Taxonomy" id="3848"/>
    <lineage>
        <taxon>Eukaryota</taxon>
        <taxon>Viridiplantae</taxon>
        <taxon>Streptophyta</taxon>
        <taxon>Embryophyta</taxon>
        <taxon>Tracheophyta</taxon>
        <taxon>Spermatophyta</taxon>
        <taxon>Magnoliopsida</taxon>
        <taxon>eudicotyledons</taxon>
        <taxon>Gunneridae</taxon>
        <taxon>Pentapetalae</taxon>
        <taxon>rosids</taxon>
        <taxon>fabids</taxon>
        <taxon>Fabales</taxon>
        <taxon>Fabaceae</taxon>
        <taxon>Papilionoideae</taxon>
        <taxon>50 kb inversion clade</taxon>
        <taxon>NPAAA clade</taxon>
        <taxon>indigoferoid/millettioid clade</taxon>
        <taxon>Phaseoleae</taxon>
        <taxon>Glycine</taxon>
        <taxon>Glycine subgen. Soja</taxon>
    </lineage>
</organism>
<sequence length="521" mass="58126">LKMAIPKGTTIGLASIIVIIALILHQTVAQAVSPNGSVANNVSKPIKPDNTVRVDPLDHLKKYRGGFDITNKHYWSSVFFTGIYGYAIGVLWLLCGMVCGFFLLTIKFCCQSDGGRRTKKILSCNYMSCDFSPIPLAISFMILIMVASVLVYVGSSKFHYQARTSVNVIIKIADDASEIIHNVTRALEDIQENLVDSGISAEVSENLNSTAKKMDNAVDNIVKKTRKNKRTVNRAFKFVFIITIVIISLNLVAVPILSGMSNWYDSHNMLEFSVEQFLEYTCFGGHFTCRFVILCWLMTVICWLIFGLYFFLENFSIDTCTVLCNFEENPYNNSLTSILPCDELRSAKAILPEVGAGISFLITKVNSNLGPMFPNNVYLCNPFSAPPKYLYQPEFCPPNSIQIGDIPKVLKPYTCFGDSDENCGSDHLMNGGEYKVVEAYTSSTQNLLNMYPGMENLIGCKLVKDAFSQILFKHCKALNNFARMAWVAMVFLAVMMVFYVVLSTIKACQDHSSYHPSDDSV</sequence>
<gene>
    <name evidence="3" type="ORF">D0Y65_033411</name>
</gene>
<feature type="transmembrane region" description="Helical" evidence="1">
    <location>
        <begin position="83"/>
        <end position="110"/>
    </location>
</feature>
<dbReference type="GO" id="GO:0016020">
    <property type="term" value="C:membrane"/>
    <property type="evidence" value="ECO:0007669"/>
    <property type="project" value="TreeGrafter"/>
</dbReference>
<dbReference type="InterPro" id="IPR040283">
    <property type="entry name" value="DDB_G0292058-like"/>
</dbReference>
<accession>A0A445HL72</accession>
<feature type="non-terminal residue" evidence="3">
    <location>
        <position position="1"/>
    </location>
</feature>
<feature type="transmembrane region" description="Helical" evidence="1">
    <location>
        <begin position="291"/>
        <end position="312"/>
    </location>
</feature>
<keyword evidence="4" id="KW-1185">Reference proteome</keyword>
<dbReference type="AlphaFoldDB" id="A0A445HL72"/>
<dbReference type="PANTHER" id="PTHR31414">
    <property type="entry name" value="TRANSMEMBRANE PROTEIN DDB_G0292058"/>
    <property type="match status" value="1"/>
</dbReference>
<proteinExistence type="predicted"/>
<evidence type="ECO:0000313" key="3">
    <source>
        <dbReference type="EMBL" id="RZB74354.1"/>
    </source>
</evidence>
<protein>
    <submittedName>
        <fullName evidence="3">Uncharacterized protein</fullName>
    </submittedName>
</protein>
<comment type="caution">
    <text evidence="3">The sequence shown here is derived from an EMBL/GenBank/DDBJ whole genome shotgun (WGS) entry which is preliminary data.</text>
</comment>
<keyword evidence="1" id="KW-1133">Transmembrane helix</keyword>
<feature type="signal peptide" evidence="2">
    <location>
        <begin position="1"/>
        <end position="29"/>
    </location>
</feature>
<feature type="transmembrane region" description="Helical" evidence="1">
    <location>
        <begin position="484"/>
        <end position="502"/>
    </location>
</feature>
<dbReference type="EMBL" id="QZWG01000012">
    <property type="protein sequence ID" value="RZB74354.1"/>
    <property type="molecule type" value="Genomic_DNA"/>
</dbReference>
<evidence type="ECO:0000256" key="1">
    <source>
        <dbReference type="SAM" id="Phobius"/>
    </source>
</evidence>